<dbReference type="EC" id="3.4.24.-" evidence="11"/>
<dbReference type="CDD" id="cd23081">
    <property type="entry name" value="cpPDZ_EcRseP-like"/>
    <property type="match status" value="1"/>
</dbReference>
<evidence type="ECO:0000313" key="14">
    <source>
        <dbReference type="Proteomes" id="UP000295341"/>
    </source>
</evidence>
<dbReference type="InterPro" id="IPR036034">
    <property type="entry name" value="PDZ_sf"/>
</dbReference>
<dbReference type="Pfam" id="PF17820">
    <property type="entry name" value="PDZ_6"/>
    <property type="match status" value="1"/>
</dbReference>
<feature type="transmembrane region" description="Helical" evidence="11">
    <location>
        <begin position="424"/>
        <end position="443"/>
    </location>
</feature>
<dbReference type="NCBIfam" id="TIGR00054">
    <property type="entry name" value="RIP metalloprotease RseP"/>
    <property type="match status" value="1"/>
</dbReference>
<reference evidence="13 14" key="1">
    <citation type="submission" date="2019-03" db="EMBL/GenBank/DDBJ databases">
        <title>Genomic Encyclopedia of Type Strains, Phase IV (KMG-IV): sequencing the most valuable type-strain genomes for metagenomic binning, comparative biology and taxonomic classification.</title>
        <authorList>
            <person name="Goeker M."/>
        </authorList>
    </citation>
    <scope>NUCLEOTIDE SEQUENCE [LARGE SCALE GENOMIC DNA]</scope>
    <source>
        <strain evidence="13 14">DSM 26377</strain>
    </source>
</reference>
<dbReference type="SMART" id="SM00228">
    <property type="entry name" value="PDZ"/>
    <property type="match status" value="2"/>
</dbReference>
<dbReference type="InterPro" id="IPR004387">
    <property type="entry name" value="Pept_M50_Zn"/>
</dbReference>
<dbReference type="RefSeq" id="WP_133879825.1">
    <property type="nucleotide sequence ID" value="NZ_MWIN01000014.1"/>
</dbReference>
<evidence type="ECO:0000256" key="10">
    <source>
        <dbReference type="ARBA" id="ARBA00023136"/>
    </source>
</evidence>
<keyword evidence="7 11" id="KW-0862">Zinc</keyword>
<sequence>MLDLVWDIAGFVVALSILVCFHEYGHYWMARRLGVKVLRFSLGWGKPWKSFHTRDGVEWALAPYPIGGYVKMLDEREGPVAPSERHLAFNTQSVPRRMAILVAGPLANFLLAIALYWLIFMIGVQGLRPLIDAPRPGTAAAAAGLHAGDEVLTVGGTPVPTWNELRMELIDGSLGSARIQLAVRNEQGLTREVTLPLNGVRTDPQFLFDDLGLDVWQPKIDPVLGQIMPGSSAEAAGLIAGDRIVSIQGEPITDWRSLVTAVRPRPGAVTRIEVNRAGTMIEVNAVLASVDEAGHNIGQLGARPAVDEELWQNLRAARRLGPIDAFPAAVGQAWQMTQLTLRVLWHMVLGEVSIKNVSGPIQIAQVAGDSAQIGLVSFLSFMAVVSVSLGVLNLLPVPLLDGGHLLMFAIEGIKGRPLSERAQIAAQYVGLTFIGMLMVLALFNDIMRLV</sequence>
<keyword evidence="6 11" id="KW-0378">Hydrolase</keyword>
<keyword evidence="11" id="KW-0479">Metal-binding</keyword>
<evidence type="ECO:0000256" key="2">
    <source>
        <dbReference type="ARBA" id="ARBA00004141"/>
    </source>
</evidence>
<feature type="domain" description="PDZ" evidence="12">
    <location>
        <begin position="192"/>
        <end position="254"/>
    </location>
</feature>
<dbReference type="PANTHER" id="PTHR42837:SF2">
    <property type="entry name" value="MEMBRANE METALLOPROTEASE ARASP2, CHLOROPLASTIC-RELATED"/>
    <property type="match status" value="1"/>
</dbReference>
<protein>
    <recommendedName>
        <fullName evidence="11">Zinc metalloprotease</fullName>
        <ecNumber evidence="11">3.4.24.-</ecNumber>
    </recommendedName>
</protein>
<keyword evidence="8 11" id="KW-1133">Transmembrane helix</keyword>
<dbReference type="GO" id="GO:0006508">
    <property type="term" value="P:proteolysis"/>
    <property type="evidence" value="ECO:0007669"/>
    <property type="project" value="UniProtKB-KW"/>
</dbReference>
<dbReference type="SUPFAM" id="SSF50156">
    <property type="entry name" value="PDZ domain-like"/>
    <property type="match status" value="2"/>
</dbReference>
<comment type="cofactor">
    <cofactor evidence="1 11">
        <name>Zn(2+)</name>
        <dbReference type="ChEBI" id="CHEBI:29105"/>
    </cofactor>
</comment>
<evidence type="ECO:0000256" key="6">
    <source>
        <dbReference type="ARBA" id="ARBA00022801"/>
    </source>
</evidence>
<keyword evidence="9 11" id="KW-0482">Metalloprotease</keyword>
<comment type="caution">
    <text evidence="13">The sequence shown here is derived from an EMBL/GenBank/DDBJ whole genome shotgun (WGS) entry which is preliminary data.</text>
</comment>
<dbReference type="InterPro" id="IPR008915">
    <property type="entry name" value="Peptidase_M50"/>
</dbReference>
<keyword evidence="10 11" id="KW-0472">Membrane</keyword>
<organism evidence="13 14">
    <name type="scientific">Panacagrimonas perspica</name>
    <dbReference type="NCBI Taxonomy" id="381431"/>
    <lineage>
        <taxon>Bacteria</taxon>
        <taxon>Pseudomonadati</taxon>
        <taxon>Pseudomonadota</taxon>
        <taxon>Gammaproteobacteria</taxon>
        <taxon>Nevskiales</taxon>
        <taxon>Nevskiaceae</taxon>
        <taxon>Panacagrimonas</taxon>
    </lineage>
</organism>
<dbReference type="EMBL" id="SOBT01000008">
    <property type="protein sequence ID" value="TDU31217.1"/>
    <property type="molecule type" value="Genomic_DNA"/>
</dbReference>
<evidence type="ECO:0000259" key="12">
    <source>
        <dbReference type="PROSITE" id="PS50106"/>
    </source>
</evidence>
<comment type="subcellular location">
    <subcellularLocation>
        <location evidence="2">Membrane</location>
        <topology evidence="2">Multi-pass membrane protein</topology>
    </subcellularLocation>
</comment>
<evidence type="ECO:0000256" key="5">
    <source>
        <dbReference type="ARBA" id="ARBA00022692"/>
    </source>
</evidence>
<gene>
    <name evidence="13" type="ORF">DFR24_0580</name>
</gene>
<dbReference type="OrthoDB" id="9782003at2"/>
<evidence type="ECO:0000256" key="3">
    <source>
        <dbReference type="ARBA" id="ARBA00007931"/>
    </source>
</evidence>
<dbReference type="GO" id="GO:0046872">
    <property type="term" value="F:metal ion binding"/>
    <property type="evidence" value="ECO:0007669"/>
    <property type="project" value="UniProtKB-KW"/>
</dbReference>
<evidence type="ECO:0000256" key="1">
    <source>
        <dbReference type="ARBA" id="ARBA00001947"/>
    </source>
</evidence>
<dbReference type="Pfam" id="PF02163">
    <property type="entry name" value="Peptidase_M50"/>
    <property type="match status" value="1"/>
</dbReference>
<name>A0A4S3K3G5_9GAMM</name>
<evidence type="ECO:0000256" key="9">
    <source>
        <dbReference type="ARBA" id="ARBA00023049"/>
    </source>
</evidence>
<dbReference type="AlphaFoldDB" id="A0A4S3K3G5"/>
<evidence type="ECO:0000313" key="13">
    <source>
        <dbReference type="EMBL" id="TDU31217.1"/>
    </source>
</evidence>
<dbReference type="GO" id="GO:0016020">
    <property type="term" value="C:membrane"/>
    <property type="evidence" value="ECO:0007669"/>
    <property type="project" value="UniProtKB-SubCell"/>
</dbReference>
<evidence type="ECO:0000256" key="7">
    <source>
        <dbReference type="ARBA" id="ARBA00022833"/>
    </source>
</evidence>
<keyword evidence="14" id="KW-1185">Reference proteome</keyword>
<feature type="transmembrane region" description="Helical" evidence="11">
    <location>
        <begin position="6"/>
        <end position="24"/>
    </location>
</feature>
<dbReference type="PROSITE" id="PS50106">
    <property type="entry name" value="PDZ"/>
    <property type="match status" value="1"/>
</dbReference>
<feature type="transmembrane region" description="Helical" evidence="11">
    <location>
        <begin position="98"/>
        <end position="119"/>
    </location>
</feature>
<dbReference type="Proteomes" id="UP000295341">
    <property type="component" value="Unassembled WGS sequence"/>
</dbReference>
<dbReference type="InterPro" id="IPR001478">
    <property type="entry name" value="PDZ"/>
</dbReference>
<keyword evidence="5 11" id="KW-0812">Transmembrane</keyword>
<dbReference type="PANTHER" id="PTHR42837">
    <property type="entry name" value="REGULATOR OF SIGMA-E PROTEASE RSEP"/>
    <property type="match status" value="1"/>
</dbReference>
<proteinExistence type="inferred from homology"/>
<accession>A0A4S3K3G5</accession>
<dbReference type="GO" id="GO:0004222">
    <property type="term" value="F:metalloendopeptidase activity"/>
    <property type="evidence" value="ECO:0007669"/>
    <property type="project" value="InterPro"/>
</dbReference>
<evidence type="ECO:0000256" key="4">
    <source>
        <dbReference type="ARBA" id="ARBA00022670"/>
    </source>
</evidence>
<comment type="similarity">
    <text evidence="3 11">Belongs to the peptidase M50B family.</text>
</comment>
<evidence type="ECO:0000256" key="8">
    <source>
        <dbReference type="ARBA" id="ARBA00022989"/>
    </source>
</evidence>
<dbReference type="Gene3D" id="2.30.42.10">
    <property type="match status" value="2"/>
</dbReference>
<dbReference type="InterPro" id="IPR041489">
    <property type="entry name" value="PDZ_6"/>
</dbReference>
<keyword evidence="4 13" id="KW-0645">Protease</keyword>
<dbReference type="CDD" id="cd06163">
    <property type="entry name" value="S2P-M50_PDZ_RseP-like"/>
    <property type="match status" value="1"/>
</dbReference>
<evidence type="ECO:0000256" key="11">
    <source>
        <dbReference type="RuleBase" id="RU362031"/>
    </source>
</evidence>